<proteinExistence type="predicted"/>
<feature type="compositionally biased region" description="Polar residues" evidence="1">
    <location>
        <begin position="78"/>
        <end position="93"/>
    </location>
</feature>
<accession>A0AAV1VYN5</accession>
<comment type="caution">
    <text evidence="2">The sequence shown here is derived from an EMBL/GenBank/DDBJ whole genome shotgun (WGS) entry which is preliminary data.</text>
</comment>
<evidence type="ECO:0000313" key="3">
    <source>
        <dbReference type="Proteomes" id="UP001497480"/>
    </source>
</evidence>
<dbReference type="EMBL" id="CAXHTB010000002">
    <property type="protein sequence ID" value="CAL0302151.1"/>
    <property type="molecule type" value="Genomic_DNA"/>
</dbReference>
<feature type="region of interest" description="Disordered" evidence="1">
    <location>
        <begin position="23"/>
        <end position="42"/>
    </location>
</feature>
<evidence type="ECO:0000256" key="1">
    <source>
        <dbReference type="SAM" id="MobiDB-lite"/>
    </source>
</evidence>
<sequence length="128" mass="14106">MVRLEFQEEDNYDIDISVKILSGPHPPLHNGPPMTTTRDVPPPTVPVGGLWIPDIEMPAWNDLQKFLQEMNCLGASPSKASSTPFTMVSTTSQRDARTDKSSTSSSSFHGKSWRSAKVMLGKATPIRH</sequence>
<reference evidence="2 3" key="1">
    <citation type="submission" date="2024-03" db="EMBL/GenBank/DDBJ databases">
        <authorList>
            <person name="Martinez-Hernandez J."/>
        </authorList>
    </citation>
    <scope>NUCLEOTIDE SEQUENCE [LARGE SCALE GENOMIC DNA]</scope>
</reference>
<evidence type="ECO:0000313" key="2">
    <source>
        <dbReference type="EMBL" id="CAL0302151.1"/>
    </source>
</evidence>
<organism evidence="2 3">
    <name type="scientific">Lupinus luteus</name>
    <name type="common">European yellow lupine</name>
    <dbReference type="NCBI Taxonomy" id="3873"/>
    <lineage>
        <taxon>Eukaryota</taxon>
        <taxon>Viridiplantae</taxon>
        <taxon>Streptophyta</taxon>
        <taxon>Embryophyta</taxon>
        <taxon>Tracheophyta</taxon>
        <taxon>Spermatophyta</taxon>
        <taxon>Magnoliopsida</taxon>
        <taxon>eudicotyledons</taxon>
        <taxon>Gunneridae</taxon>
        <taxon>Pentapetalae</taxon>
        <taxon>rosids</taxon>
        <taxon>fabids</taxon>
        <taxon>Fabales</taxon>
        <taxon>Fabaceae</taxon>
        <taxon>Papilionoideae</taxon>
        <taxon>50 kb inversion clade</taxon>
        <taxon>genistoids sensu lato</taxon>
        <taxon>core genistoids</taxon>
        <taxon>Genisteae</taxon>
        <taxon>Lupinus</taxon>
    </lineage>
</organism>
<dbReference type="AlphaFoldDB" id="A0AAV1VYN5"/>
<dbReference type="Proteomes" id="UP001497480">
    <property type="component" value="Unassembled WGS sequence"/>
</dbReference>
<name>A0AAV1VYN5_LUPLU</name>
<feature type="region of interest" description="Disordered" evidence="1">
    <location>
        <begin position="74"/>
        <end position="114"/>
    </location>
</feature>
<keyword evidence="3" id="KW-1185">Reference proteome</keyword>
<gene>
    <name evidence="2" type="ORF">LLUT_LOCUS3211</name>
</gene>
<protein>
    <submittedName>
        <fullName evidence="2">Uncharacterized protein</fullName>
    </submittedName>
</protein>